<dbReference type="AlphaFoldDB" id="A0A6V7SLP5"/>
<dbReference type="InterPro" id="IPR006486">
    <property type="entry name" value="PYST_A"/>
</dbReference>
<reference evidence="2 3" key="1">
    <citation type="submission" date="2020-08" db="EMBL/GenBank/DDBJ databases">
        <authorList>
            <person name="Ramaprasad A."/>
        </authorList>
    </citation>
    <scope>NUCLEOTIDE SEQUENCE [LARGE SCALE GENOMIC DNA]</scope>
</reference>
<feature type="signal peptide" evidence="1">
    <location>
        <begin position="1"/>
        <end position="25"/>
    </location>
</feature>
<organism evidence="2 3">
    <name type="scientific">Plasmodium vinckei lentum</name>
    <dbReference type="NCBI Taxonomy" id="138297"/>
    <lineage>
        <taxon>Eukaryota</taxon>
        <taxon>Sar</taxon>
        <taxon>Alveolata</taxon>
        <taxon>Apicomplexa</taxon>
        <taxon>Aconoidasida</taxon>
        <taxon>Haemosporida</taxon>
        <taxon>Plasmodiidae</taxon>
        <taxon>Plasmodium</taxon>
        <taxon>Plasmodium (Vinckeia)</taxon>
    </lineage>
</organism>
<proteinExistence type="predicted"/>
<evidence type="ECO:0000313" key="2">
    <source>
        <dbReference type="EMBL" id="CAD2099538.1"/>
    </source>
</evidence>
<dbReference type="InterPro" id="IPR023393">
    <property type="entry name" value="START-like_dom_sf"/>
</dbReference>
<feature type="chain" id="PRO_5028473244" evidence="1">
    <location>
        <begin position="26"/>
        <end position="271"/>
    </location>
</feature>
<keyword evidence="1" id="KW-0732">Signal</keyword>
<dbReference type="VEuPathDB" id="PlasmoDB:PVLDE_1300060"/>
<dbReference type="Gene3D" id="3.30.530.20">
    <property type="match status" value="1"/>
</dbReference>
<evidence type="ECO:0000313" key="3">
    <source>
        <dbReference type="Proteomes" id="UP000515308"/>
    </source>
</evidence>
<accession>A0A6V7SLP5</accession>
<gene>
    <name evidence="2" type="ORF">PVLDE_1300060</name>
</gene>
<dbReference type="SUPFAM" id="SSF55961">
    <property type="entry name" value="Bet v1-like"/>
    <property type="match status" value="1"/>
</dbReference>
<dbReference type="NCBIfam" id="TIGR01599">
    <property type="entry name" value="PYST-A"/>
    <property type="match status" value="1"/>
</dbReference>
<evidence type="ECO:0000256" key="1">
    <source>
        <dbReference type="SAM" id="SignalP"/>
    </source>
</evidence>
<sequence>MNKFYIQIALFLLSIFAYANNEALAAEPAPGEDTKQLSRIATSEEVYEKNKHLLHALENNANVNKVMKEAVKQIEYHATSTDGYEPYIQNHGDGISFYIKKHDNQTDILKMNLNIYASNQYDDIVNRLWDPNSPNIFNKGDVEIVRVYGPNLVMIRQRYEKDSKGHHKYFYALVKRAEISKDKTIIAMTSSNTSNGSRPNIIYKNPVLKNAYLFSDYINPKDYATNEKYKKMHVNLAGYLIEKKGDDLEITYIESIDDYPTINKNELLEKL</sequence>
<dbReference type="EMBL" id="LR865375">
    <property type="protein sequence ID" value="CAD2099538.1"/>
    <property type="molecule type" value="Genomic_DNA"/>
</dbReference>
<protein>
    <submittedName>
        <fullName evidence="2">Fam-a protein</fullName>
    </submittedName>
</protein>
<dbReference type="Proteomes" id="UP000515308">
    <property type="component" value="Chromosome PVLDE_13"/>
</dbReference>
<name>A0A6V7SLP5_PLAVN</name>